<evidence type="ECO:0000259" key="1">
    <source>
        <dbReference type="PROSITE" id="PS51186"/>
    </source>
</evidence>
<evidence type="ECO:0000313" key="3">
    <source>
        <dbReference type="Proteomes" id="UP000481109"/>
    </source>
</evidence>
<dbReference type="InterPro" id="IPR016181">
    <property type="entry name" value="Acyl_CoA_acyltransferase"/>
</dbReference>
<sequence length="258" mass="28511">MDHEEVLRLFDRQVRRGLAADHPGTRVEDTGTVVRQSGGATDWNGVVFSAVDETTADAVIAEQVRHYGALGVEFEWKTYTHDRPADLGERLVRAGFVPEEPESLMIAEVAALSTTVELSEGLRLVDVTDEAGIELAAQVHEQAFGTDSSRLKQQMLDRLEHRPDSFVMTLAMAGERPVSAARIELRDDADFAGLWGGGTVAEFRGRGIYRALVAHRTRIAAARGIRYLQVDAMPTSRPILERLGFEQLSVTTPYIRKP</sequence>
<feature type="domain" description="N-acetyltransferase" evidence="1">
    <location>
        <begin position="122"/>
        <end position="258"/>
    </location>
</feature>
<comment type="caution">
    <text evidence="2">The sequence shown here is derived from an EMBL/GenBank/DDBJ whole genome shotgun (WGS) entry which is preliminary data.</text>
</comment>
<proteinExistence type="predicted"/>
<organism evidence="2 3">
    <name type="scientific">Streptomyces mesophilus</name>
    <dbReference type="NCBI Taxonomy" id="1775132"/>
    <lineage>
        <taxon>Bacteria</taxon>
        <taxon>Bacillati</taxon>
        <taxon>Actinomycetota</taxon>
        <taxon>Actinomycetes</taxon>
        <taxon>Kitasatosporales</taxon>
        <taxon>Streptomycetaceae</taxon>
        <taxon>Streptomyces</taxon>
    </lineage>
</organism>
<dbReference type="EMBL" id="JAAKZW010000006">
    <property type="protein sequence ID" value="NGO74825.1"/>
    <property type="molecule type" value="Genomic_DNA"/>
</dbReference>
<evidence type="ECO:0000313" key="2">
    <source>
        <dbReference type="EMBL" id="NGO74825.1"/>
    </source>
</evidence>
<dbReference type="SUPFAM" id="SSF55729">
    <property type="entry name" value="Acyl-CoA N-acyltransferases (Nat)"/>
    <property type="match status" value="1"/>
</dbReference>
<keyword evidence="3" id="KW-1185">Reference proteome</keyword>
<name>A0A6G4XBC3_9ACTN</name>
<keyword evidence="2" id="KW-0808">Transferase</keyword>
<dbReference type="PROSITE" id="PS51186">
    <property type="entry name" value="GNAT"/>
    <property type="match status" value="1"/>
</dbReference>
<dbReference type="AlphaFoldDB" id="A0A6G4XBC3"/>
<reference evidence="2 3" key="1">
    <citation type="submission" date="2020-02" db="EMBL/GenBank/DDBJ databases">
        <title>Whole-genome analyses of novel actinobacteria.</title>
        <authorList>
            <person name="Sahin N."/>
            <person name="Tokatli A."/>
        </authorList>
    </citation>
    <scope>NUCLEOTIDE SEQUENCE [LARGE SCALE GENOMIC DNA]</scope>
    <source>
        <strain evidence="2 3">YC504</strain>
    </source>
</reference>
<gene>
    <name evidence="2" type="ORF">G6045_03860</name>
</gene>
<dbReference type="GO" id="GO:0016747">
    <property type="term" value="F:acyltransferase activity, transferring groups other than amino-acyl groups"/>
    <property type="evidence" value="ECO:0007669"/>
    <property type="project" value="InterPro"/>
</dbReference>
<dbReference type="Gene3D" id="3.40.630.30">
    <property type="match status" value="1"/>
</dbReference>
<dbReference type="Pfam" id="PF00583">
    <property type="entry name" value="Acetyltransf_1"/>
    <property type="match status" value="1"/>
</dbReference>
<dbReference type="CDD" id="cd04301">
    <property type="entry name" value="NAT_SF"/>
    <property type="match status" value="1"/>
</dbReference>
<accession>A0A6G4XBC3</accession>
<dbReference type="RefSeq" id="WP_165330349.1">
    <property type="nucleotide sequence ID" value="NZ_JAAKZW010000006.1"/>
</dbReference>
<dbReference type="InterPro" id="IPR000182">
    <property type="entry name" value="GNAT_dom"/>
</dbReference>
<protein>
    <submittedName>
        <fullName evidence="2">GNAT family N-acetyltransferase</fullName>
    </submittedName>
</protein>
<dbReference type="Proteomes" id="UP000481109">
    <property type="component" value="Unassembled WGS sequence"/>
</dbReference>